<proteinExistence type="predicted"/>
<dbReference type="PANTHER" id="PTHR33371:SF4">
    <property type="entry name" value="INTERMEMBRANE PHOSPHOLIPID TRANSPORT SYSTEM BINDING PROTEIN MLAD"/>
    <property type="match status" value="1"/>
</dbReference>
<feature type="domain" description="Mce/MlaD" evidence="3">
    <location>
        <begin position="41"/>
        <end position="117"/>
    </location>
</feature>
<organism evidence="4 5">
    <name type="scientific">Arcticibacter svalbardensis MN12-7</name>
    <dbReference type="NCBI Taxonomy" id="1150600"/>
    <lineage>
        <taxon>Bacteria</taxon>
        <taxon>Pseudomonadati</taxon>
        <taxon>Bacteroidota</taxon>
        <taxon>Sphingobacteriia</taxon>
        <taxon>Sphingobacteriales</taxon>
        <taxon>Sphingobacteriaceae</taxon>
        <taxon>Arcticibacter</taxon>
    </lineage>
</organism>
<evidence type="ECO:0000256" key="2">
    <source>
        <dbReference type="SAM" id="Phobius"/>
    </source>
</evidence>
<keyword evidence="1" id="KW-0175">Coiled coil</keyword>
<accession>R9GW48</accession>
<dbReference type="STRING" id="1150600.ADIARSV_0911"/>
<keyword evidence="5" id="KW-1185">Reference proteome</keyword>
<dbReference type="OrthoDB" id="9771725at2"/>
<dbReference type="RefSeq" id="WP_016194156.1">
    <property type="nucleotide sequence ID" value="NZ_AQPN01000038.1"/>
</dbReference>
<dbReference type="eggNOG" id="COG1463">
    <property type="taxonomic scope" value="Bacteria"/>
</dbReference>
<name>R9GW48_9SPHI</name>
<dbReference type="EMBL" id="AQPN01000038">
    <property type="protein sequence ID" value="EOR95898.1"/>
    <property type="molecule type" value="Genomic_DNA"/>
</dbReference>
<dbReference type="InterPro" id="IPR003399">
    <property type="entry name" value="Mce/MlaD"/>
</dbReference>
<dbReference type="InterPro" id="IPR052336">
    <property type="entry name" value="MlaD_Phospholipid_Transporter"/>
</dbReference>
<protein>
    <submittedName>
        <fullName evidence="4">VpsC protein</fullName>
    </submittedName>
</protein>
<dbReference type="PATRIC" id="fig|1150600.3.peg.894"/>
<dbReference type="Pfam" id="PF02470">
    <property type="entry name" value="MlaD"/>
    <property type="match status" value="1"/>
</dbReference>
<sequence length="326" mass="35085">MEASESKRSVVVGIFVFLGIILFVAGIFTLAGQQKRFVKSININAIFDNVAGLKIGNNVWFSGVKIGTVKKIDFYGSSQVKILMNVEEEAQKYIHKNATAQISSEGIIGNRIIVINGGSLNLPNVESGDRIGVKKALDTDKMMEDLQANNKNLIDITGNLSVITTRMVEGKGSIGALLTDSSIALNLRSTMAGLSKASNNINNTAVSLSAFSNKLNHKGGLVDKLLTDTEVFSQLQSSVGEIKKLSVAAASLSNDLTTAGAKLNDKDNAIGVLLNDQETAESLKKTMLNLESSSAKLDDNMEALQHNFLLKGYFKKKAKEEAKEEK</sequence>
<evidence type="ECO:0000313" key="4">
    <source>
        <dbReference type="EMBL" id="EOR95898.1"/>
    </source>
</evidence>
<dbReference type="Proteomes" id="UP000014174">
    <property type="component" value="Unassembled WGS sequence"/>
</dbReference>
<comment type="caution">
    <text evidence="4">The sequence shown here is derived from an EMBL/GenBank/DDBJ whole genome shotgun (WGS) entry which is preliminary data.</text>
</comment>
<feature type="coiled-coil region" evidence="1">
    <location>
        <begin position="280"/>
        <end position="307"/>
    </location>
</feature>
<keyword evidence="2" id="KW-1133">Transmembrane helix</keyword>
<feature type="transmembrane region" description="Helical" evidence="2">
    <location>
        <begin position="12"/>
        <end position="31"/>
    </location>
</feature>
<gene>
    <name evidence="4" type="ORF">ADIARSV_0911</name>
</gene>
<reference evidence="4 5" key="1">
    <citation type="journal article" date="2013" name="Genome Announc.">
        <title>Draft Genome Sequence of Arcticibacter svalbardensis Strain MN12-7T, a Member of the Family Sphingobacteriaceae Isolated from an Arctic Soil Sample.</title>
        <authorList>
            <person name="Shivaji S."/>
            <person name="Ara S."/>
            <person name="Prasad S."/>
            <person name="Manasa B.P."/>
            <person name="Begum Z."/>
            <person name="Singh A."/>
            <person name="Kumar Pinnaka A."/>
        </authorList>
    </citation>
    <scope>NUCLEOTIDE SEQUENCE [LARGE SCALE GENOMIC DNA]</scope>
    <source>
        <strain evidence="4 5">MN12-7</strain>
    </source>
</reference>
<dbReference type="PANTHER" id="PTHR33371">
    <property type="entry name" value="INTERMEMBRANE PHOSPHOLIPID TRANSPORT SYSTEM BINDING PROTEIN MLAD-RELATED"/>
    <property type="match status" value="1"/>
</dbReference>
<evidence type="ECO:0000259" key="3">
    <source>
        <dbReference type="Pfam" id="PF02470"/>
    </source>
</evidence>
<keyword evidence="2" id="KW-0472">Membrane</keyword>
<evidence type="ECO:0000313" key="5">
    <source>
        <dbReference type="Proteomes" id="UP000014174"/>
    </source>
</evidence>
<keyword evidence="2" id="KW-0812">Transmembrane</keyword>
<evidence type="ECO:0000256" key="1">
    <source>
        <dbReference type="SAM" id="Coils"/>
    </source>
</evidence>
<dbReference type="AlphaFoldDB" id="R9GW48"/>